<feature type="domain" description="HIT" evidence="2">
    <location>
        <begin position="41"/>
        <end position="115"/>
    </location>
</feature>
<feature type="short sequence motif" description="Histidine triad motif" evidence="1">
    <location>
        <begin position="97"/>
        <end position="101"/>
    </location>
</feature>
<dbReference type="Pfam" id="PF01230">
    <property type="entry name" value="HIT"/>
    <property type="match status" value="1"/>
</dbReference>
<evidence type="ECO:0000313" key="4">
    <source>
        <dbReference type="Proteomes" id="UP000469185"/>
    </source>
</evidence>
<dbReference type="SUPFAM" id="SSF54197">
    <property type="entry name" value="HIT-like"/>
    <property type="match status" value="1"/>
</dbReference>
<comment type="caution">
    <text evidence="3">The sequence shown here is derived from an EMBL/GenBank/DDBJ whole genome shotgun (WGS) entry which is preliminary data.</text>
</comment>
<evidence type="ECO:0000259" key="2">
    <source>
        <dbReference type="PROSITE" id="PS51084"/>
    </source>
</evidence>
<dbReference type="GO" id="GO:0009117">
    <property type="term" value="P:nucleotide metabolic process"/>
    <property type="evidence" value="ECO:0007669"/>
    <property type="project" value="TreeGrafter"/>
</dbReference>
<dbReference type="InterPro" id="IPR036265">
    <property type="entry name" value="HIT-like_sf"/>
</dbReference>
<organism evidence="3 4">
    <name type="scientific">Phytoactinopolyspora alkaliphila</name>
    <dbReference type="NCBI Taxonomy" id="1783498"/>
    <lineage>
        <taxon>Bacteria</taxon>
        <taxon>Bacillati</taxon>
        <taxon>Actinomycetota</taxon>
        <taxon>Actinomycetes</taxon>
        <taxon>Jiangellales</taxon>
        <taxon>Jiangellaceae</taxon>
        <taxon>Phytoactinopolyspora</taxon>
    </lineage>
</organism>
<dbReference type="Gene3D" id="3.30.428.10">
    <property type="entry name" value="HIT-like"/>
    <property type="match status" value="1"/>
</dbReference>
<dbReference type="PANTHER" id="PTHR46648">
    <property type="entry name" value="HIT FAMILY PROTEIN 1"/>
    <property type="match status" value="1"/>
</dbReference>
<sequence>MTTECYTCDREAEFDQLPPRERITYDNLWRVVHATGTALLGWLVLVPRRHVMELADLSNAEATSLGTWQVRLARAIADELHTPKTYLAEFGEAHGFHLHFHIIPRPRDLTDDVRGPHIFGLLGRADDEQVIAARDDLAMRLAAHFVT</sequence>
<dbReference type="PROSITE" id="PS51084">
    <property type="entry name" value="HIT_2"/>
    <property type="match status" value="1"/>
</dbReference>
<reference evidence="3 4" key="1">
    <citation type="submission" date="2020-02" db="EMBL/GenBank/DDBJ databases">
        <authorList>
            <person name="Li X.-J."/>
            <person name="Feng X.-M."/>
        </authorList>
    </citation>
    <scope>NUCLEOTIDE SEQUENCE [LARGE SCALE GENOMIC DNA]</scope>
    <source>
        <strain evidence="3 4">CGMCC 4.7225</strain>
    </source>
</reference>
<dbReference type="AlphaFoldDB" id="A0A6N9YMZ3"/>
<dbReference type="InterPro" id="IPR001310">
    <property type="entry name" value="Histidine_triad_HIT"/>
</dbReference>
<dbReference type="EMBL" id="JAAGOB010000006">
    <property type="protein sequence ID" value="NED96219.1"/>
    <property type="molecule type" value="Genomic_DNA"/>
</dbReference>
<gene>
    <name evidence="3" type="ORF">G1H11_12950</name>
</gene>
<accession>A0A6N9YMZ3</accession>
<dbReference type="InterPro" id="IPR011146">
    <property type="entry name" value="HIT-like"/>
</dbReference>
<dbReference type="GO" id="GO:0003824">
    <property type="term" value="F:catalytic activity"/>
    <property type="evidence" value="ECO:0007669"/>
    <property type="project" value="InterPro"/>
</dbReference>
<dbReference type="Proteomes" id="UP000469185">
    <property type="component" value="Unassembled WGS sequence"/>
</dbReference>
<evidence type="ECO:0000256" key="1">
    <source>
        <dbReference type="PROSITE-ProRule" id="PRU00464"/>
    </source>
</evidence>
<dbReference type="RefSeq" id="WP_163818992.1">
    <property type="nucleotide sequence ID" value="NZ_JAAGOB010000006.1"/>
</dbReference>
<dbReference type="PANTHER" id="PTHR46648:SF1">
    <property type="entry name" value="ADENOSINE 5'-MONOPHOSPHORAMIDASE HNT1"/>
    <property type="match status" value="1"/>
</dbReference>
<keyword evidence="4" id="KW-1185">Reference proteome</keyword>
<evidence type="ECO:0000313" key="3">
    <source>
        <dbReference type="EMBL" id="NED96219.1"/>
    </source>
</evidence>
<name>A0A6N9YMZ3_9ACTN</name>
<protein>
    <submittedName>
        <fullName evidence="3">HIT domain-containing protein</fullName>
    </submittedName>
</protein>
<proteinExistence type="predicted"/>